<evidence type="ECO:0000313" key="1">
    <source>
        <dbReference type="EMBL" id="SDM14507.1"/>
    </source>
</evidence>
<proteinExistence type="predicted"/>
<evidence type="ECO:0000313" key="2">
    <source>
        <dbReference type="Proteomes" id="UP000182347"/>
    </source>
</evidence>
<dbReference type="OrthoDB" id="9903614at2"/>
<sequence length="89" mass="9983">MYKFDIIQINNCDPFTTYGGYEGNSKTIVIATKDTLLKKQFKILRDEKKKIEYISFNSSDGKTDSQFSGKKSVLGIDNSLSGMCKILLG</sequence>
<accession>A0A1G9QV63</accession>
<organism evidence="1 2">
    <name type="scientific">Sediminibacillus halophilus</name>
    <dbReference type="NCBI Taxonomy" id="482461"/>
    <lineage>
        <taxon>Bacteria</taxon>
        <taxon>Bacillati</taxon>
        <taxon>Bacillota</taxon>
        <taxon>Bacilli</taxon>
        <taxon>Bacillales</taxon>
        <taxon>Bacillaceae</taxon>
        <taxon>Sediminibacillus</taxon>
    </lineage>
</organism>
<dbReference type="STRING" id="482461.SAMN05216244_1665"/>
<reference evidence="2" key="1">
    <citation type="submission" date="2016-10" db="EMBL/GenBank/DDBJ databases">
        <authorList>
            <person name="Varghese N."/>
            <person name="Submissions S."/>
        </authorList>
    </citation>
    <scope>NUCLEOTIDE SEQUENCE [LARGE SCALE GENOMIC DNA]</scope>
    <source>
        <strain evidence="2">CGMCC 1.6199</strain>
    </source>
</reference>
<keyword evidence="2" id="KW-1185">Reference proteome</keyword>
<protein>
    <submittedName>
        <fullName evidence="1">Uncharacterized protein</fullName>
    </submittedName>
</protein>
<name>A0A1G9QV63_9BACI</name>
<dbReference type="Proteomes" id="UP000182347">
    <property type="component" value="Unassembled WGS sequence"/>
</dbReference>
<dbReference type="EMBL" id="FNHF01000002">
    <property type="protein sequence ID" value="SDM14507.1"/>
    <property type="molecule type" value="Genomic_DNA"/>
</dbReference>
<dbReference type="RefSeq" id="WP_074598395.1">
    <property type="nucleotide sequence ID" value="NZ_FNHF01000002.1"/>
</dbReference>
<gene>
    <name evidence="1" type="ORF">SAMN05216244_1665</name>
</gene>
<dbReference type="AlphaFoldDB" id="A0A1G9QV63"/>